<feature type="domain" description="Fumarylacetoacetase-like C-terminal" evidence="6">
    <location>
        <begin position="134"/>
        <end position="341"/>
    </location>
</feature>
<dbReference type="Proteomes" id="UP000185151">
    <property type="component" value="Unassembled WGS sequence"/>
</dbReference>
<comment type="cofactor">
    <cofactor evidence="1">
        <name>Mg(2+)</name>
        <dbReference type="ChEBI" id="CHEBI:18420"/>
    </cofactor>
</comment>
<dbReference type="Pfam" id="PF01557">
    <property type="entry name" value="FAA_hydrolase"/>
    <property type="match status" value="1"/>
</dbReference>
<evidence type="ECO:0000256" key="5">
    <source>
        <dbReference type="SAM" id="SignalP"/>
    </source>
</evidence>
<keyword evidence="3" id="KW-0479">Metal-binding</keyword>
<dbReference type="PROSITE" id="PS51318">
    <property type="entry name" value="TAT"/>
    <property type="match status" value="1"/>
</dbReference>
<keyword evidence="5" id="KW-0732">Signal</keyword>
<organism evidence="7 8">
    <name type="scientific">Paraburkholderia phenazinium</name>
    <dbReference type="NCBI Taxonomy" id="60549"/>
    <lineage>
        <taxon>Bacteria</taxon>
        <taxon>Pseudomonadati</taxon>
        <taxon>Pseudomonadota</taxon>
        <taxon>Betaproteobacteria</taxon>
        <taxon>Burkholderiales</taxon>
        <taxon>Burkholderiaceae</taxon>
        <taxon>Paraburkholderia</taxon>
    </lineage>
</organism>
<dbReference type="FunFam" id="3.90.850.10:FF:000002">
    <property type="entry name" value="2-hydroxyhepta-2,4-diene-1,7-dioate isomerase"/>
    <property type="match status" value="1"/>
</dbReference>
<dbReference type="InterPro" id="IPR036663">
    <property type="entry name" value="Fumarylacetoacetase_C_sf"/>
</dbReference>
<dbReference type="PANTHER" id="PTHR42796">
    <property type="entry name" value="FUMARYLACETOACETATE HYDROLASE DOMAIN-CONTAINING PROTEIN 2A-RELATED"/>
    <property type="match status" value="1"/>
</dbReference>
<keyword evidence="8" id="KW-1185">Reference proteome</keyword>
<dbReference type="GO" id="GO:0019752">
    <property type="term" value="P:carboxylic acid metabolic process"/>
    <property type="evidence" value="ECO:0007669"/>
    <property type="project" value="UniProtKB-ARBA"/>
</dbReference>
<dbReference type="OrthoDB" id="8582489at2"/>
<dbReference type="Gene3D" id="3.90.850.10">
    <property type="entry name" value="Fumarylacetoacetase-like, C-terminal domain"/>
    <property type="match status" value="1"/>
</dbReference>
<dbReference type="RefSeq" id="WP_074296341.1">
    <property type="nucleotide sequence ID" value="NZ_FSRU01000001.1"/>
</dbReference>
<dbReference type="AlphaFoldDB" id="A0A1N6JC20"/>
<dbReference type="InterPro" id="IPR006311">
    <property type="entry name" value="TAT_signal"/>
</dbReference>
<feature type="signal peptide" evidence="5">
    <location>
        <begin position="1"/>
        <end position="28"/>
    </location>
</feature>
<dbReference type="InterPro" id="IPR011234">
    <property type="entry name" value="Fumarylacetoacetase-like_C"/>
</dbReference>
<dbReference type="PANTHER" id="PTHR42796:SF4">
    <property type="entry name" value="FUMARYLACETOACETATE HYDROLASE DOMAIN-CONTAINING PROTEIN 2A"/>
    <property type="match status" value="1"/>
</dbReference>
<dbReference type="GO" id="GO:0046872">
    <property type="term" value="F:metal ion binding"/>
    <property type="evidence" value="ECO:0007669"/>
    <property type="project" value="UniProtKB-KW"/>
</dbReference>
<feature type="chain" id="PRO_5012817056" evidence="5">
    <location>
        <begin position="29"/>
        <end position="344"/>
    </location>
</feature>
<evidence type="ECO:0000256" key="4">
    <source>
        <dbReference type="ARBA" id="ARBA00022801"/>
    </source>
</evidence>
<dbReference type="InterPro" id="IPR051121">
    <property type="entry name" value="FAH"/>
</dbReference>
<evidence type="ECO:0000259" key="6">
    <source>
        <dbReference type="Pfam" id="PF01557"/>
    </source>
</evidence>
<comment type="similarity">
    <text evidence="2">Belongs to the FAH family.</text>
</comment>
<evidence type="ECO:0000256" key="2">
    <source>
        <dbReference type="ARBA" id="ARBA00010211"/>
    </source>
</evidence>
<evidence type="ECO:0000313" key="8">
    <source>
        <dbReference type="Proteomes" id="UP000185151"/>
    </source>
</evidence>
<name>A0A1N6JC20_9BURK</name>
<dbReference type="EMBL" id="FSRU01000001">
    <property type="protein sequence ID" value="SIO41830.1"/>
    <property type="molecule type" value="Genomic_DNA"/>
</dbReference>
<proteinExistence type="inferred from homology"/>
<keyword evidence="4" id="KW-0378">Hydrolase</keyword>
<evidence type="ECO:0000313" key="7">
    <source>
        <dbReference type="EMBL" id="SIO41830.1"/>
    </source>
</evidence>
<protein>
    <submittedName>
        <fullName evidence="7">2-keto-4-pentenoate hydratase/2-oxohepta-3-ene-1,7-dioic acid hydratase (Catechol pathway)</fullName>
    </submittedName>
</protein>
<dbReference type="SUPFAM" id="SSF56529">
    <property type="entry name" value="FAH"/>
    <property type="match status" value="1"/>
</dbReference>
<evidence type="ECO:0000256" key="1">
    <source>
        <dbReference type="ARBA" id="ARBA00001946"/>
    </source>
</evidence>
<reference evidence="7 8" key="1">
    <citation type="submission" date="2016-11" db="EMBL/GenBank/DDBJ databases">
        <authorList>
            <person name="Jaros S."/>
            <person name="Januszkiewicz K."/>
            <person name="Wedrychowicz H."/>
        </authorList>
    </citation>
    <scope>NUCLEOTIDE SEQUENCE [LARGE SCALE GENOMIC DNA]</scope>
    <source>
        <strain evidence="7 8">GAS95</strain>
    </source>
</reference>
<accession>A0A1N6JC20</accession>
<dbReference type="GO" id="GO:0016787">
    <property type="term" value="F:hydrolase activity"/>
    <property type="evidence" value="ECO:0007669"/>
    <property type="project" value="UniProtKB-KW"/>
</dbReference>
<gene>
    <name evidence="7" type="ORF">SAMN05444165_3002</name>
</gene>
<dbReference type="GO" id="GO:0016853">
    <property type="term" value="F:isomerase activity"/>
    <property type="evidence" value="ECO:0007669"/>
    <property type="project" value="UniProtKB-ARBA"/>
</dbReference>
<sequence length="344" mass="36848">MLNRRTMIKTVGALSLAASALTTKSVLAQGNTAALAGASRSSALPRGVTLLSIHQPDGSETLGVKTPNGILDVAKANALLNANVPVTLEALLRNGNGAELTSLIAAAARNPAAASAYREESSIRYGRLFTSPGKIVCVGLNYREHAEETHEALPKVPILFNKYNNTLAAHRSTIKLPPREVSYQFDYETELLIVMGKTARNVTEADALDYVAGYAVGHDFSARDLQMDTGGQWMVGKTLDGFAPIGPYFVSADLVGDPNNLSLQTRINGQVRQSSNTSRFIFNTQAMIAYTSKLFALEPGDIIFTGTPPGVILGKPKDQQVWLKAGDQIESTIEKLGTLQFDLA</sequence>
<evidence type="ECO:0000256" key="3">
    <source>
        <dbReference type="ARBA" id="ARBA00022723"/>
    </source>
</evidence>